<evidence type="ECO:0000313" key="2">
    <source>
        <dbReference type="Proteomes" id="UP001161017"/>
    </source>
</evidence>
<dbReference type="AlphaFoldDB" id="A0AA43QWX1"/>
<gene>
    <name evidence="1" type="ORF">OHK93_004619</name>
</gene>
<protein>
    <submittedName>
        <fullName evidence="1">Uncharacterized protein</fullName>
    </submittedName>
</protein>
<proteinExistence type="predicted"/>
<reference evidence="1" key="1">
    <citation type="journal article" date="2023" name="Genome Biol. Evol.">
        <title>First Whole Genome Sequence and Flow Cytometry Genome Size Data for the Lichen-Forming Fungus Ramalina farinacea (Ascomycota).</title>
        <authorList>
            <person name="Llewellyn T."/>
            <person name="Mian S."/>
            <person name="Hill R."/>
            <person name="Leitch I.J."/>
            <person name="Gaya E."/>
        </authorList>
    </citation>
    <scope>NUCLEOTIDE SEQUENCE</scope>
    <source>
        <strain evidence="1">LIQ254RAFAR</strain>
    </source>
</reference>
<evidence type="ECO:0000313" key="1">
    <source>
        <dbReference type="EMBL" id="MDI1492836.1"/>
    </source>
</evidence>
<organism evidence="1 2">
    <name type="scientific">Ramalina farinacea</name>
    <dbReference type="NCBI Taxonomy" id="258253"/>
    <lineage>
        <taxon>Eukaryota</taxon>
        <taxon>Fungi</taxon>
        <taxon>Dikarya</taxon>
        <taxon>Ascomycota</taxon>
        <taxon>Pezizomycotina</taxon>
        <taxon>Lecanoromycetes</taxon>
        <taxon>OSLEUM clade</taxon>
        <taxon>Lecanoromycetidae</taxon>
        <taxon>Lecanorales</taxon>
        <taxon>Lecanorineae</taxon>
        <taxon>Ramalinaceae</taxon>
        <taxon>Ramalina</taxon>
    </lineage>
</organism>
<name>A0AA43QWX1_9LECA</name>
<dbReference type="EMBL" id="JAPUFD010000021">
    <property type="protein sequence ID" value="MDI1492836.1"/>
    <property type="molecule type" value="Genomic_DNA"/>
</dbReference>
<accession>A0AA43QWX1</accession>
<sequence>MHRSSAAPATFNNISTALSSPPTPGFILKGKVIYPRQPDFDASSMLLLTCQMLYDYSLNPWYVSALNSEQSDSNICIAITNIFHPTERSILFQNRHAMWALWLAAMQQATQDDSRAGVFGLQVMTGLQWTDVAIMTYSRYPEPHNSVAAADDRTADLASRSIDPRSSINTVLPPHNSSTNGSAVSFTANSSVGTSPYRVVIGQAGPGNLELVKVFSTISEVMIQRASIPRRGPLTDPWTYYCQATGYKISLRRPRGRSESPPYEVVMGGLANLLKAMIEARRDTETAFDVLSETGEVVLHGALIDGRADEARSELTSA</sequence>
<comment type="caution">
    <text evidence="1">The sequence shown here is derived from an EMBL/GenBank/DDBJ whole genome shotgun (WGS) entry which is preliminary data.</text>
</comment>
<keyword evidence="2" id="KW-1185">Reference proteome</keyword>
<dbReference type="Proteomes" id="UP001161017">
    <property type="component" value="Unassembled WGS sequence"/>
</dbReference>